<accession>A0A8X6UTI2</accession>
<organism evidence="1 2">
    <name type="scientific">Nephila pilipes</name>
    <name type="common">Giant wood spider</name>
    <name type="synonym">Nephila maculata</name>
    <dbReference type="NCBI Taxonomy" id="299642"/>
    <lineage>
        <taxon>Eukaryota</taxon>
        <taxon>Metazoa</taxon>
        <taxon>Ecdysozoa</taxon>
        <taxon>Arthropoda</taxon>
        <taxon>Chelicerata</taxon>
        <taxon>Arachnida</taxon>
        <taxon>Araneae</taxon>
        <taxon>Araneomorphae</taxon>
        <taxon>Entelegynae</taxon>
        <taxon>Araneoidea</taxon>
        <taxon>Nephilidae</taxon>
        <taxon>Nephila</taxon>
    </lineage>
</organism>
<evidence type="ECO:0000313" key="1">
    <source>
        <dbReference type="EMBL" id="GFU49090.1"/>
    </source>
</evidence>
<keyword evidence="2" id="KW-1185">Reference proteome</keyword>
<feature type="non-terminal residue" evidence="1">
    <location>
        <position position="39"/>
    </location>
</feature>
<name>A0A8X6UTI2_NEPPI</name>
<gene>
    <name evidence="1" type="ORF">NPIL_656631</name>
</gene>
<dbReference type="AlphaFoldDB" id="A0A8X6UTI2"/>
<reference evidence="1" key="1">
    <citation type="submission" date="2020-08" db="EMBL/GenBank/DDBJ databases">
        <title>Multicomponent nature underlies the extraordinary mechanical properties of spider dragline silk.</title>
        <authorList>
            <person name="Kono N."/>
            <person name="Nakamura H."/>
            <person name="Mori M."/>
            <person name="Yoshida Y."/>
            <person name="Ohtoshi R."/>
            <person name="Malay A.D."/>
            <person name="Moran D.A.P."/>
            <person name="Tomita M."/>
            <person name="Numata K."/>
            <person name="Arakawa K."/>
        </authorList>
    </citation>
    <scope>NUCLEOTIDE SEQUENCE</scope>
</reference>
<dbReference type="Proteomes" id="UP000887013">
    <property type="component" value="Unassembled WGS sequence"/>
</dbReference>
<comment type="caution">
    <text evidence="1">The sequence shown here is derived from an EMBL/GenBank/DDBJ whole genome shotgun (WGS) entry which is preliminary data.</text>
</comment>
<protein>
    <submittedName>
        <fullName evidence="1">Uncharacterized protein</fullName>
    </submittedName>
</protein>
<evidence type="ECO:0000313" key="2">
    <source>
        <dbReference type="Proteomes" id="UP000887013"/>
    </source>
</evidence>
<dbReference type="EMBL" id="BMAW01037578">
    <property type="protein sequence ID" value="GFU49090.1"/>
    <property type="molecule type" value="Genomic_DNA"/>
</dbReference>
<sequence>MVAFGALAWPPDVQREVVVGMRTTWCGGGCRVNRSGRMR</sequence>
<proteinExistence type="predicted"/>